<evidence type="ECO:0000313" key="3">
    <source>
        <dbReference type="Proteomes" id="UP000714275"/>
    </source>
</evidence>
<evidence type="ECO:0000313" key="2">
    <source>
        <dbReference type="EMBL" id="KAG1775823.1"/>
    </source>
</evidence>
<dbReference type="Proteomes" id="UP000714275">
    <property type="component" value="Unassembled WGS sequence"/>
</dbReference>
<gene>
    <name evidence="2" type="ORF">EV702DRAFT_1199041</name>
</gene>
<name>A0A9P6ZS96_9AGAM</name>
<keyword evidence="3" id="KW-1185">Reference proteome</keyword>
<sequence length="84" mass="9599">MLYIFLCCHSDWPMFIREVFNTRTTISIYRQLGKWIETVDAAYATAHSELLATISTPSSNRTPESEPDIEETPPPVPKTRKNSP</sequence>
<protein>
    <submittedName>
        <fullName evidence="2">Uncharacterized protein</fullName>
    </submittedName>
</protein>
<reference evidence="2" key="1">
    <citation type="journal article" date="2020" name="New Phytol.">
        <title>Comparative genomics reveals dynamic genome evolution in host specialist ectomycorrhizal fungi.</title>
        <authorList>
            <person name="Lofgren L.A."/>
            <person name="Nguyen N.H."/>
            <person name="Vilgalys R."/>
            <person name="Ruytinx J."/>
            <person name="Liao H.L."/>
            <person name="Branco S."/>
            <person name="Kuo A."/>
            <person name="LaButti K."/>
            <person name="Lipzen A."/>
            <person name="Andreopoulos W."/>
            <person name="Pangilinan J."/>
            <person name="Riley R."/>
            <person name="Hundley H."/>
            <person name="Na H."/>
            <person name="Barry K."/>
            <person name="Grigoriev I.V."/>
            <person name="Stajich J.E."/>
            <person name="Kennedy P.G."/>
        </authorList>
    </citation>
    <scope>NUCLEOTIDE SEQUENCE</scope>
    <source>
        <strain evidence="2">DOB743</strain>
    </source>
</reference>
<evidence type="ECO:0000256" key="1">
    <source>
        <dbReference type="SAM" id="MobiDB-lite"/>
    </source>
</evidence>
<dbReference type="OrthoDB" id="10470468at2759"/>
<accession>A0A9P6ZS96</accession>
<organism evidence="2 3">
    <name type="scientific">Suillus placidus</name>
    <dbReference type="NCBI Taxonomy" id="48579"/>
    <lineage>
        <taxon>Eukaryota</taxon>
        <taxon>Fungi</taxon>
        <taxon>Dikarya</taxon>
        <taxon>Basidiomycota</taxon>
        <taxon>Agaricomycotina</taxon>
        <taxon>Agaricomycetes</taxon>
        <taxon>Agaricomycetidae</taxon>
        <taxon>Boletales</taxon>
        <taxon>Suillineae</taxon>
        <taxon>Suillaceae</taxon>
        <taxon>Suillus</taxon>
    </lineage>
</organism>
<feature type="region of interest" description="Disordered" evidence="1">
    <location>
        <begin position="54"/>
        <end position="84"/>
    </location>
</feature>
<dbReference type="EMBL" id="JABBWD010000031">
    <property type="protein sequence ID" value="KAG1775823.1"/>
    <property type="molecule type" value="Genomic_DNA"/>
</dbReference>
<dbReference type="AlphaFoldDB" id="A0A9P6ZS96"/>
<proteinExistence type="predicted"/>
<comment type="caution">
    <text evidence="2">The sequence shown here is derived from an EMBL/GenBank/DDBJ whole genome shotgun (WGS) entry which is preliminary data.</text>
</comment>